<evidence type="ECO:0000259" key="3">
    <source>
        <dbReference type="Pfam" id="PF03703"/>
    </source>
</evidence>
<protein>
    <recommendedName>
        <fullName evidence="3">YdbS-like PH domain-containing protein</fullName>
    </recommendedName>
</protein>
<gene>
    <name evidence="4" type="ORF">GCM10011492_20180</name>
</gene>
<evidence type="ECO:0000256" key="2">
    <source>
        <dbReference type="SAM" id="Phobius"/>
    </source>
</evidence>
<feature type="transmembrane region" description="Helical" evidence="2">
    <location>
        <begin position="68"/>
        <end position="89"/>
    </location>
</feature>
<keyword evidence="5" id="KW-1185">Reference proteome</keyword>
<comment type="caution">
    <text evidence="4">The sequence shown here is derived from an EMBL/GenBank/DDBJ whole genome shotgun (WGS) entry which is preliminary data.</text>
</comment>
<feature type="region of interest" description="Disordered" evidence="1">
    <location>
        <begin position="166"/>
        <end position="273"/>
    </location>
</feature>
<reference evidence="4" key="1">
    <citation type="journal article" date="2014" name="Int. J. Syst. Evol. Microbiol.">
        <title>Complete genome sequence of Corynebacterium casei LMG S-19264T (=DSM 44701T), isolated from a smear-ripened cheese.</title>
        <authorList>
            <consortium name="US DOE Joint Genome Institute (JGI-PGF)"/>
            <person name="Walter F."/>
            <person name="Albersmeier A."/>
            <person name="Kalinowski J."/>
            <person name="Ruckert C."/>
        </authorList>
    </citation>
    <scope>NUCLEOTIDE SEQUENCE</scope>
    <source>
        <strain evidence="4">CGMCC 1.15085</strain>
    </source>
</reference>
<accession>A0A916T553</accession>
<dbReference type="Proteomes" id="UP000636793">
    <property type="component" value="Unassembled WGS sequence"/>
</dbReference>
<name>A0A916T553_9MICO</name>
<proteinExistence type="predicted"/>
<organism evidence="4 5">
    <name type="scientific">Flexivirga endophytica</name>
    <dbReference type="NCBI Taxonomy" id="1849103"/>
    <lineage>
        <taxon>Bacteria</taxon>
        <taxon>Bacillati</taxon>
        <taxon>Actinomycetota</taxon>
        <taxon>Actinomycetes</taxon>
        <taxon>Micrococcales</taxon>
        <taxon>Dermacoccaceae</taxon>
        <taxon>Flexivirga</taxon>
    </lineage>
</organism>
<dbReference type="Pfam" id="PF03703">
    <property type="entry name" value="bPH_2"/>
    <property type="match status" value="1"/>
</dbReference>
<feature type="compositionally biased region" description="Acidic residues" evidence="1">
    <location>
        <begin position="166"/>
        <end position="175"/>
    </location>
</feature>
<evidence type="ECO:0000256" key="1">
    <source>
        <dbReference type="SAM" id="MobiDB-lite"/>
    </source>
</evidence>
<sequence length="273" mass="30852">MDRVDPRAESAMARFLLDDETLVIAQRQHWAAVAQPVAMAVSGFFLALLAGFSAPASYGVLTDLAWKLWFVLLAYAAIRLLMWRFDWFVATDKRLLMMYGVIKRRVAMMPLAKVTDMSFNRTLVGQALGYGQFVLESAGREQALRRIDFIRDAKGTYLAIVGEIFGEDDPDAESPDGERDSGHEDDTDPFLHLQLAGSRTAAQFEDDPTNLPVRPIGNFLPRPERQRRSGLRERVLRKAKDEPPPAPFGHEGDVGWEREEPPPRRRPRDLSDD</sequence>
<feature type="domain" description="YdbS-like PH" evidence="3">
    <location>
        <begin position="83"/>
        <end position="142"/>
    </location>
</feature>
<dbReference type="PANTHER" id="PTHR37938">
    <property type="entry name" value="BLL0215 PROTEIN"/>
    <property type="match status" value="1"/>
</dbReference>
<evidence type="ECO:0000313" key="4">
    <source>
        <dbReference type="EMBL" id="GGB29720.1"/>
    </source>
</evidence>
<keyword evidence="2" id="KW-1133">Transmembrane helix</keyword>
<dbReference type="PANTHER" id="PTHR37938:SF1">
    <property type="entry name" value="BLL0215 PROTEIN"/>
    <property type="match status" value="1"/>
</dbReference>
<dbReference type="EMBL" id="BMHI01000003">
    <property type="protein sequence ID" value="GGB29720.1"/>
    <property type="molecule type" value="Genomic_DNA"/>
</dbReference>
<keyword evidence="2" id="KW-0812">Transmembrane</keyword>
<evidence type="ECO:0000313" key="5">
    <source>
        <dbReference type="Proteomes" id="UP000636793"/>
    </source>
</evidence>
<dbReference type="InterPro" id="IPR005182">
    <property type="entry name" value="YdbS-like_PH"/>
</dbReference>
<dbReference type="RefSeq" id="WP_188836881.1">
    <property type="nucleotide sequence ID" value="NZ_BMHI01000003.1"/>
</dbReference>
<reference evidence="4" key="2">
    <citation type="submission" date="2020-09" db="EMBL/GenBank/DDBJ databases">
        <authorList>
            <person name="Sun Q."/>
            <person name="Zhou Y."/>
        </authorList>
    </citation>
    <scope>NUCLEOTIDE SEQUENCE</scope>
    <source>
        <strain evidence="4">CGMCC 1.15085</strain>
    </source>
</reference>
<dbReference type="AlphaFoldDB" id="A0A916T553"/>
<feature type="compositionally biased region" description="Basic and acidic residues" evidence="1">
    <location>
        <begin position="222"/>
        <end position="243"/>
    </location>
</feature>
<feature type="compositionally biased region" description="Basic and acidic residues" evidence="1">
    <location>
        <begin position="250"/>
        <end position="273"/>
    </location>
</feature>
<keyword evidence="2" id="KW-0472">Membrane</keyword>
<feature type="transmembrane region" description="Helical" evidence="2">
    <location>
        <begin position="37"/>
        <end position="56"/>
    </location>
</feature>